<dbReference type="EMBL" id="CAVMBE010000015">
    <property type="protein sequence ID" value="CAK3948617.1"/>
    <property type="molecule type" value="Genomic_DNA"/>
</dbReference>
<comment type="caution">
    <text evidence="2">The sequence shown here is derived from an EMBL/GenBank/DDBJ whole genome shotgun (WGS) entry which is preliminary data.</text>
</comment>
<feature type="region of interest" description="Disordered" evidence="1">
    <location>
        <begin position="126"/>
        <end position="158"/>
    </location>
</feature>
<feature type="compositionally biased region" description="Basic and acidic residues" evidence="1">
    <location>
        <begin position="627"/>
        <end position="650"/>
    </location>
</feature>
<organism evidence="2 3">
    <name type="scientific">Lecanosticta acicola</name>
    <dbReference type="NCBI Taxonomy" id="111012"/>
    <lineage>
        <taxon>Eukaryota</taxon>
        <taxon>Fungi</taxon>
        <taxon>Dikarya</taxon>
        <taxon>Ascomycota</taxon>
        <taxon>Pezizomycotina</taxon>
        <taxon>Dothideomycetes</taxon>
        <taxon>Dothideomycetidae</taxon>
        <taxon>Mycosphaerellales</taxon>
        <taxon>Mycosphaerellaceae</taxon>
        <taxon>Lecanosticta</taxon>
    </lineage>
</organism>
<evidence type="ECO:0000313" key="2">
    <source>
        <dbReference type="EMBL" id="CAK3948617.1"/>
    </source>
</evidence>
<feature type="compositionally biased region" description="Low complexity" evidence="1">
    <location>
        <begin position="45"/>
        <end position="57"/>
    </location>
</feature>
<evidence type="ECO:0000256" key="1">
    <source>
        <dbReference type="SAM" id="MobiDB-lite"/>
    </source>
</evidence>
<feature type="region of interest" description="Disordered" evidence="1">
    <location>
        <begin position="1"/>
        <end position="25"/>
    </location>
</feature>
<dbReference type="Proteomes" id="UP001296104">
    <property type="component" value="Unassembled WGS sequence"/>
</dbReference>
<dbReference type="AlphaFoldDB" id="A0AAI9E7T0"/>
<sequence length="714" mass="78432">MVWDNLEGHGFSSPRPPVGSWPQQTLRSRTGYIPHAPASAAAPMTTNANTSGASSTAQLDPAGAPDSGVLPQPHAIVAMPAIVPATQSALTAADMRDIQDILAARASGSTSASALGTTMVGHSSTSLPGLGGYLPGQSAQQMPTSADSSSASSDPKHMTCQTPRTFIKVLQILEENGNSALPLELLDKIAYMAHSGTSAGVDPAPLVEPPLPIWLHPARHPPADGSCKLMELPMELRELIFKPLILSENVVIHPTCSKKATETSPSKKATEAVPRIRRPKRNDTGNLMAVNRKLLAESGTYTSDLMTVNRKLLGEIKTWLYKEHTFVVHVHEGLFSGGIEFLDAGRQSLQFQDCESDTRFARFNNLDEYGFKKVKKLTVVFYPAANKARHTALSTHYMSTALARLLDRGSKEEERIKRLNICFAMNNSSAEESVSYWWDGVRNQPRSTSMNCVSDIELVLHPFSILTRIHNVTITLPPLLRGHEPTTSYAKDLAEGMKSTQLLPQLHDDLLSQQAEWLREQMEEYIFTTKYGAKPAAIDKLTQDEMMEENEEFKDTQKDEEVNPNGARAVDIFDDGDYGDGESHQSSSLLPHQAVHQARKDQESPESHKERSAELYRARQASIMGSSDREMLNFTDHGSRKSHEERDTDLHQPPQASSMASADRETDNVTGPSATVMDPVAVAEVMGLLTREEIEMQAVLLAQIPQPGERFPYL</sequence>
<reference evidence="2" key="1">
    <citation type="submission" date="2023-11" db="EMBL/GenBank/DDBJ databases">
        <authorList>
            <person name="Alioto T."/>
            <person name="Alioto T."/>
            <person name="Gomez Garrido J."/>
        </authorList>
    </citation>
    <scope>NUCLEOTIDE SEQUENCE</scope>
</reference>
<keyword evidence="3" id="KW-1185">Reference proteome</keyword>
<evidence type="ECO:0000313" key="3">
    <source>
        <dbReference type="Proteomes" id="UP001296104"/>
    </source>
</evidence>
<proteinExistence type="predicted"/>
<feature type="region of interest" description="Disordered" evidence="1">
    <location>
        <begin position="547"/>
        <end position="675"/>
    </location>
</feature>
<name>A0AAI9E7T0_9PEZI</name>
<gene>
    <name evidence="2" type="ORF">LECACI_7A003229</name>
</gene>
<feature type="compositionally biased region" description="Basic and acidic residues" evidence="1">
    <location>
        <begin position="598"/>
        <end position="617"/>
    </location>
</feature>
<feature type="region of interest" description="Disordered" evidence="1">
    <location>
        <begin position="42"/>
        <end position="68"/>
    </location>
</feature>
<protein>
    <submittedName>
        <fullName evidence="2">Uncharacterized protein</fullName>
    </submittedName>
</protein>
<accession>A0AAI9E7T0</accession>